<dbReference type="AlphaFoldDB" id="A0A9P1DQ60"/>
<comment type="catalytic activity">
    <reaction evidence="7">
        <text>L-threonyl-[protein] + ATP = O-phospho-L-threonyl-[protein] + ADP + H(+)</text>
        <dbReference type="Rhea" id="RHEA:46608"/>
        <dbReference type="Rhea" id="RHEA-COMP:11060"/>
        <dbReference type="Rhea" id="RHEA-COMP:11605"/>
        <dbReference type="ChEBI" id="CHEBI:15378"/>
        <dbReference type="ChEBI" id="CHEBI:30013"/>
        <dbReference type="ChEBI" id="CHEBI:30616"/>
        <dbReference type="ChEBI" id="CHEBI:61977"/>
        <dbReference type="ChEBI" id="CHEBI:456216"/>
        <dbReference type="EC" id="2.7.11.1"/>
    </reaction>
</comment>
<evidence type="ECO:0000256" key="6">
    <source>
        <dbReference type="ARBA" id="ARBA00022840"/>
    </source>
</evidence>
<keyword evidence="4 9" id="KW-0547">Nucleotide-binding</keyword>
<sequence length="690" mass="76245">MSMADGTAIDGIRSKLQHFLGWNTKDQDKVAIKQRVRDFAPIVFFDFDFTLTVVHVFKSLAGWVDAQVCMLAMRGMVVSEPHALTERGQLRRLSELGPAWIEQAFGGFSRVTAIRKLLDGLINSGCQIVLVTRGYVGVARKCLQEVDLLGKFDALYGNIGVAYGTRTAYDIETEQNVTGLSEEVDRLWSLLGKWKEGEWDSKTEIVHRYQHQYMLTREQVLFVDDDSQELAPLRHSALTVHAKGNGMGERDMMDILDLLGLQQEAWASDCYDYWHALRDPLASKPFAITIFNRKHIPIRGVEEHFGVGGLLSERSDASFGMFGSFGDLQLLRGKSPEVESVTSNGCNGKVAMPVVSELDEQAEVPGVPASATGNHLYEEPLSKHRPEEPVKTLTSLVRMFQQTLLGLCPITLATAGRHRNTICCHEVQSSPEEAVWCRYQKKKHIGAGHFGEVFQANELCTGRPVAVKHLERLDPEEEGQGDEVSVLRALAHPNLLRIFEVVKFPGEVLIVTELAEQGSLSTFAAAAAAGSQPEGAPWIAGAMQQILSAVAYCHRQFVLHGDLKPENVLIGGTRPDGSPLCIVCDFGHATVCLGSELVAAPGDPRYIAPEVIAKEHLCTRSDVYMLGVTAFELLTGGWLPFFNLKAASLPMCYQQLSRGGVHERILSEKGLDWRDQERLRIACKPEVQSV</sequence>
<evidence type="ECO:0000313" key="13">
    <source>
        <dbReference type="EMBL" id="CAL4800065.1"/>
    </source>
</evidence>
<dbReference type="Gene3D" id="1.10.510.10">
    <property type="entry name" value="Transferase(Phosphotransferase) domain 1"/>
    <property type="match status" value="1"/>
</dbReference>
<evidence type="ECO:0000256" key="9">
    <source>
        <dbReference type="PROSITE-ProRule" id="PRU10141"/>
    </source>
</evidence>
<evidence type="ECO:0000259" key="10">
    <source>
        <dbReference type="PROSITE" id="PS50011"/>
    </source>
</evidence>
<dbReference type="EC" id="2.7.11.1" evidence="1"/>
<comment type="caution">
    <text evidence="11">The sequence shown here is derived from an EMBL/GenBank/DDBJ whole genome shotgun (WGS) entry which is preliminary data.</text>
</comment>
<dbReference type="InterPro" id="IPR023214">
    <property type="entry name" value="HAD_sf"/>
</dbReference>
<dbReference type="InterPro" id="IPR008271">
    <property type="entry name" value="Ser/Thr_kinase_AS"/>
</dbReference>
<evidence type="ECO:0000256" key="4">
    <source>
        <dbReference type="ARBA" id="ARBA00022741"/>
    </source>
</evidence>
<dbReference type="PROSITE" id="PS00107">
    <property type="entry name" value="PROTEIN_KINASE_ATP"/>
    <property type="match status" value="1"/>
</dbReference>
<dbReference type="EMBL" id="CAMXCT030005566">
    <property type="protein sequence ID" value="CAL4800065.1"/>
    <property type="molecule type" value="Genomic_DNA"/>
</dbReference>
<protein>
    <recommendedName>
        <fullName evidence="1">non-specific serine/threonine protein kinase</fullName>
        <ecNumber evidence="1">2.7.11.1</ecNumber>
    </recommendedName>
</protein>
<dbReference type="Proteomes" id="UP001152797">
    <property type="component" value="Unassembled WGS sequence"/>
</dbReference>
<keyword evidence="3" id="KW-0808">Transferase</keyword>
<evidence type="ECO:0000256" key="2">
    <source>
        <dbReference type="ARBA" id="ARBA00022527"/>
    </source>
</evidence>
<dbReference type="SMART" id="SM00220">
    <property type="entry name" value="S_TKc"/>
    <property type="match status" value="1"/>
</dbReference>
<keyword evidence="5 13" id="KW-0418">Kinase</keyword>
<gene>
    <name evidence="11" type="ORF">C1SCF055_LOCUS37782</name>
</gene>
<dbReference type="InterPro" id="IPR036412">
    <property type="entry name" value="HAD-like_sf"/>
</dbReference>
<dbReference type="EMBL" id="CAMXCT020005566">
    <property type="protein sequence ID" value="CAL1166128.1"/>
    <property type="molecule type" value="Genomic_DNA"/>
</dbReference>
<dbReference type="CDD" id="cd14014">
    <property type="entry name" value="STKc_PknB_like"/>
    <property type="match status" value="1"/>
</dbReference>
<evidence type="ECO:0000256" key="7">
    <source>
        <dbReference type="ARBA" id="ARBA00047899"/>
    </source>
</evidence>
<evidence type="ECO:0000313" key="14">
    <source>
        <dbReference type="Proteomes" id="UP001152797"/>
    </source>
</evidence>
<dbReference type="GO" id="GO:0007165">
    <property type="term" value="P:signal transduction"/>
    <property type="evidence" value="ECO:0007669"/>
    <property type="project" value="TreeGrafter"/>
</dbReference>
<name>A0A9P1DQ60_9DINO</name>
<keyword evidence="14" id="KW-1185">Reference proteome</keyword>
<evidence type="ECO:0000313" key="11">
    <source>
        <dbReference type="EMBL" id="CAI4012753.1"/>
    </source>
</evidence>
<organism evidence="11">
    <name type="scientific">Cladocopium goreaui</name>
    <dbReference type="NCBI Taxonomy" id="2562237"/>
    <lineage>
        <taxon>Eukaryota</taxon>
        <taxon>Sar</taxon>
        <taxon>Alveolata</taxon>
        <taxon>Dinophyceae</taxon>
        <taxon>Suessiales</taxon>
        <taxon>Symbiodiniaceae</taxon>
        <taxon>Cladocopium</taxon>
    </lineage>
</organism>
<comment type="catalytic activity">
    <reaction evidence="8">
        <text>L-seryl-[protein] + ATP = O-phospho-L-seryl-[protein] + ADP + H(+)</text>
        <dbReference type="Rhea" id="RHEA:17989"/>
        <dbReference type="Rhea" id="RHEA-COMP:9863"/>
        <dbReference type="Rhea" id="RHEA-COMP:11604"/>
        <dbReference type="ChEBI" id="CHEBI:15378"/>
        <dbReference type="ChEBI" id="CHEBI:29999"/>
        <dbReference type="ChEBI" id="CHEBI:30616"/>
        <dbReference type="ChEBI" id="CHEBI:83421"/>
        <dbReference type="ChEBI" id="CHEBI:456216"/>
        <dbReference type="EC" id="2.7.11.1"/>
    </reaction>
</comment>
<evidence type="ECO:0000256" key="5">
    <source>
        <dbReference type="ARBA" id="ARBA00022777"/>
    </source>
</evidence>
<dbReference type="SUPFAM" id="SSF56112">
    <property type="entry name" value="Protein kinase-like (PK-like)"/>
    <property type="match status" value="1"/>
</dbReference>
<keyword evidence="6 9" id="KW-0067">ATP-binding</keyword>
<keyword evidence="2" id="KW-0723">Serine/threonine-protein kinase</keyword>
<evidence type="ECO:0000256" key="1">
    <source>
        <dbReference type="ARBA" id="ARBA00012513"/>
    </source>
</evidence>
<dbReference type="PROSITE" id="PS00108">
    <property type="entry name" value="PROTEIN_KINASE_ST"/>
    <property type="match status" value="1"/>
</dbReference>
<evidence type="ECO:0000256" key="3">
    <source>
        <dbReference type="ARBA" id="ARBA00022679"/>
    </source>
</evidence>
<dbReference type="GO" id="GO:0005524">
    <property type="term" value="F:ATP binding"/>
    <property type="evidence" value="ECO:0007669"/>
    <property type="project" value="UniProtKB-UniRule"/>
</dbReference>
<feature type="binding site" evidence="9">
    <location>
        <position position="468"/>
    </location>
    <ligand>
        <name>ATP</name>
        <dbReference type="ChEBI" id="CHEBI:30616"/>
    </ligand>
</feature>
<dbReference type="SUPFAM" id="SSF56784">
    <property type="entry name" value="HAD-like"/>
    <property type="match status" value="1"/>
</dbReference>
<reference evidence="12" key="2">
    <citation type="submission" date="2024-04" db="EMBL/GenBank/DDBJ databases">
        <authorList>
            <person name="Chen Y."/>
            <person name="Shah S."/>
            <person name="Dougan E. K."/>
            <person name="Thang M."/>
            <person name="Chan C."/>
        </authorList>
    </citation>
    <scope>NUCLEOTIDE SEQUENCE [LARGE SCALE GENOMIC DNA]</scope>
</reference>
<evidence type="ECO:0000313" key="12">
    <source>
        <dbReference type="EMBL" id="CAL1166128.1"/>
    </source>
</evidence>
<dbReference type="EMBL" id="CAMXCT010005566">
    <property type="protein sequence ID" value="CAI4012753.1"/>
    <property type="molecule type" value="Genomic_DNA"/>
</dbReference>
<dbReference type="PANTHER" id="PTHR43895:SF32">
    <property type="entry name" value="SERINE_THREONINE-PROTEIN KINASE CHK1"/>
    <property type="match status" value="1"/>
</dbReference>
<accession>A0A9P1DQ60</accession>
<dbReference type="InterPro" id="IPR000719">
    <property type="entry name" value="Prot_kinase_dom"/>
</dbReference>
<dbReference type="InterPro" id="IPR011009">
    <property type="entry name" value="Kinase-like_dom_sf"/>
</dbReference>
<feature type="non-terminal residue" evidence="11">
    <location>
        <position position="690"/>
    </location>
</feature>
<dbReference type="InterPro" id="IPR017441">
    <property type="entry name" value="Protein_kinase_ATP_BS"/>
</dbReference>
<dbReference type="Pfam" id="PF00069">
    <property type="entry name" value="Pkinase"/>
    <property type="match status" value="1"/>
</dbReference>
<dbReference type="PROSITE" id="PS50011">
    <property type="entry name" value="PROTEIN_KINASE_DOM"/>
    <property type="match status" value="1"/>
</dbReference>
<proteinExistence type="predicted"/>
<evidence type="ECO:0000256" key="8">
    <source>
        <dbReference type="ARBA" id="ARBA00048679"/>
    </source>
</evidence>
<dbReference type="Gene3D" id="3.40.50.1000">
    <property type="entry name" value="HAD superfamily/HAD-like"/>
    <property type="match status" value="1"/>
</dbReference>
<feature type="domain" description="Protein kinase" evidence="10">
    <location>
        <begin position="439"/>
        <end position="690"/>
    </location>
</feature>
<dbReference type="GO" id="GO:0004674">
    <property type="term" value="F:protein serine/threonine kinase activity"/>
    <property type="evidence" value="ECO:0007669"/>
    <property type="project" value="UniProtKB-KW"/>
</dbReference>
<dbReference type="OrthoDB" id="541276at2759"/>
<reference evidence="11" key="1">
    <citation type="submission" date="2022-10" db="EMBL/GenBank/DDBJ databases">
        <authorList>
            <person name="Chen Y."/>
            <person name="Dougan E. K."/>
            <person name="Chan C."/>
            <person name="Rhodes N."/>
            <person name="Thang M."/>
        </authorList>
    </citation>
    <scope>NUCLEOTIDE SEQUENCE</scope>
</reference>
<dbReference type="PANTHER" id="PTHR43895">
    <property type="entry name" value="CALCIUM/CALMODULIN-DEPENDENT PROTEIN KINASE KINASE-RELATED"/>
    <property type="match status" value="1"/>
</dbReference>